<keyword evidence="16" id="KW-0694">RNA-binding</keyword>
<evidence type="ECO:0000256" key="19">
    <source>
        <dbReference type="SAM" id="MobiDB-lite"/>
    </source>
</evidence>
<comment type="similarity">
    <text evidence="3">Belongs to the RNase E/G family. RNase G subfamily.</text>
</comment>
<feature type="compositionally biased region" description="Basic and acidic residues" evidence="19">
    <location>
        <begin position="1"/>
        <end position="12"/>
    </location>
</feature>
<dbReference type="InterPro" id="IPR048583">
    <property type="entry name" value="RNase_E_G_thioredoxin-like"/>
</dbReference>
<dbReference type="Proteomes" id="UP001058120">
    <property type="component" value="Chromosome"/>
</dbReference>
<protein>
    <recommendedName>
        <fullName evidence="4">Ribonuclease G</fullName>
    </recommendedName>
</protein>
<gene>
    <name evidence="21" type="ORF">JBF11_00805</name>
</gene>
<dbReference type="SUPFAM" id="SSF50249">
    <property type="entry name" value="Nucleic acid-binding proteins"/>
    <property type="match status" value="1"/>
</dbReference>
<keyword evidence="6" id="KW-0963">Cytoplasm</keyword>
<evidence type="ECO:0000256" key="3">
    <source>
        <dbReference type="ARBA" id="ARBA00005663"/>
    </source>
</evidence>
<keyword evidence="18" id="KW-0175">Coiled coil</keyword>
<feature type="region of interest" description="Disordered" evidence="19">
    <location>
        <begin position="1"/>
        <end position="39"/>
    </location>
</feature>
<dbReference type="Gene3D" id="2.40.50.140">
    <property type="entry name" value="Nucleic acid-binding proteins"/>
    <property type="match status" value="1"/>
</dbReference>
<comment type="subcellular location">
    <subcellularLocation>
        <location evidence="2">Cytoplasm</location>
    </subcellularLocation>
</comment>
<keyword evidence="10" id="KW-0540">Nuclease</keyword>
<keyword evidence="14" id="KW-0378">Hydrolase</keyword>
<evidence type="ECO:0000256" key="6">
    <source>
        <dbReference type="ARBA" id="ARBA00022490"/>
    </source>
</evidence>
<dbReference type="PROSITE" id="PS50126">
    <property type="entry name" value="S1"/>
    <property type="match status" value="1"/>
</dbReference>
<feature type="compositionally biased region" description="Basic and acidic residues" evidence="19">
    <location>
        <begin position="25"/>
        <end position="39"/>
    </location>
</feature>
<dbReference type="InterPro" id="IPR019307">
    <property type="entry name" value="RNA-bd_AU-1/RNase_E/G"/>
</dbReference>
<dbReference type="NCBIfam" id="TIGR00757">
    <property type="entry name" value="RNaseEG"/>
    <property type="match status" value="1"/>
</dbReference>
<evidence type="ECO:0000256" key="12">
    <source>
        <dbReference type="ARBA" id="ARBA00022730"/>
    </source>
</evidence>
<evidence type="ECO:0000313" key="22">
    <source>
        <dbReference type="Proteomes" id="UP001058120"/>
    </source>
</evidence>
<evidence type="ECO:0000256" key="16">
    <source>
        <dbReference type="ARBA" id="ARBA00022884"/>
    </source>
</evidence>
<feature type="domain" description="S1 motif" evidence="20">
    <location>
        <begin position="200"/>
        <end position="282"/>
    </location>
</feature>
<dbReference type="Pfam" id="PF10150">
    <property type="entry name" value="RNase_E_G"/>
    <property type="match status" value="1"/>
</dbReference>
<dbReference type="PANTHER" id="PTHR30001:SF1">
    <property type="entry name" value="RIBONUCLEASE E_G-LIKE PROTEIN, CHLOROPLASTIC"/>
    <property type="match status" value="1"/>
</dbReference>
<dbReference type="CDD" id="cd04453">
    <property type="entry name" value="S1_RNase_E"/>
    <property type="match status" value="1"/>
</dbReference>
<evidence type="ECO:0000256" key="17">
    <source>
        <dbReference type="ARBA" id="ARBA00023136"/>
    </source>
</evidence>
<keyword evidence="13" id="KW-0255">Endonuclease</keyword>
<dbReference type="Pfam" id="PF00575">
    <property type="entry name" value="S1"/>
    <property type="match status" value="1"/>
</dbReference>
<feature type="compositionally biased region" description="Basic residues" evidence="19">
    <location>
        <begin position="14"/>
        <end position="24"/>
    </location>
</feature>
<dbReference type="InterPro" id="IPR003029">
    <property type="entry name" value="S1_domain"/>
</dbReference>
<dbReference type="SMART" id="SM00316">
    <property type="entry name" value="S1"/>
    <property type="match status" value="1"/>
</dbReference>
<keyword evidence="7" id="KW-0997">Cell inner membrane</keyword>
<evidence type="ECO:0000256" key="4">
    <source>
        <dbReference type="ARBA" id="ARBA00017719"/>
    </source>
</evidence>
<evidence type="ECO:0000256" key="5">
    <source>
        <dbReference type="ARBA" id="ARBA00022475"/>
    </source>
</evidence>
<keyword evidence="22" id="KW-1185">Reference proteome</keyword>
<dbReference type="Pfam" id="PF20833">
    <property type="entry name" value="RNase_E_G_Thio"/>
    <property type="match status" value="1"/>
</dbReference>
<evidence type="ECO:0000313" key="21">
    <source>
        <dbReference type="EMBL" id="UWX06695.1"/>
    </source>
</evidence>
<evidence type="ECO:0000256" key="1">
    <source>
        <dbReference type="ARBA" id="ARBA00001946"/>
    </source>
</evidence>
<keyword evidence="11" id="KW-0479">Metal-binding</keyword>
<evidence type="ECO:0000256" key="8">
    <source>
        <dbReference type="ARBA" id="ARBA00022552"/>
    </source>
</evidence>
<keyword evidence="17" id="KW-0472">Membrane</keyword>
<dbReference type="InterPro" id="IPR004659">
    <property type="entry name" value="RNase_E/G"/>
</dbReference>
<dbReference type="Gene3D" id="3.40.1260.20">
    <property type="entry name" value="Ribonuclease E, catalytic domain"/>
    <property type="match status" value="1"/>
</dbReference>
<evidence type="ECO:0000256" key="2">
    <source>
        <dbReference type="ARBA" id="ARBA00004496"/>
    </source>
</evidence>
<name>A0ABY5Y3A9_9BACT</name>
<evidence type="ECO:0000256" key="9">
    <source>
        <dbReference type="ARBA" id="ARBA00022694"/>
    </source>
</evidence>
<accession>A0ABY5Y3A9</accession>
<evidence type="ECO:0000256" key="13">
    <source>
        <dbReference type="ARBA" id="ARBA00022759"/>
    </source>
</evidence>
<evidence type="ECO:0000256" key="10">
    <source>
        <dbReference type="ARBA" id="ARBA00022722"/>
    </source>
</evidence>
<keyword evidence="15" id="KW-0460">Magnesium</keyword>
<reference evidence="21" key="1">
    <citation type="submission" date="2020-12" db="EMBL/GenBank/DDBJ databases">
        <title>Taurinivorans muris gen. nov., sp. nov., fundamental and realized metabolic niche of a ubiquitous sulfidogenic bacterium in the murine intestine.</title>
        <authorList>
            <person name="Ye H."/>
            <person name="Hanson B.T."/>
            <person name="Loy A."/>
        </authorList>
    </citation>
    <scope>NUCLEOTIDE SEQUENCE</scope>
    <source>
        <strain evidence="21">LT0009</strain>
    </source>
</reference>
<comment type="cofactor">
    <cofactor evidence="1">
        <name>Mg(2+)</name>
        <dbReference type="ChEBI" id="CHEBI:18420"/>
    </cofactor>
</comment>
<evidence type="ECO:0000259" key="20">
    <source>
        <dbReference type="PROSITE" id="PS50126"/>
    </source>
</evidence>
<dbReference type="EMBL" id="CP065938">
    <property type="protein sequence ID" value="UWX06695.1"/>
    <property type="molecule type" value="Genomic_DNA"/>
</dbReference>
<keyword evidence="9" id="KW-0819">tRNA processing</keyword>
<evidence type="ECO:0000256" key="11">
    <source>
        <dbReference type="ARBA" id="ARBA00022723"/>
    </source>
</evidence>
<evidence type="ECO:0000256" key="14">
    <source>
        <dbReference type="ARBA" id="ARBA00022801"/>
    </source>
</evidence>
<keyword evidence="8" id="KW-0698">rRNA processing</keyword>
<evidence type="ECO:0000256" key="7">
    <source>
        <dbReference type="ARBA" id="ARBA00022519"/>
    </source>
</evidence>
<dbReference type="PANTHER" id="PTHR30001">
    <property type="entry name" value="RIBONUCLEASE"/>
    <property type="match status" value="1"/>
</dbReference>
<evidence type="ECO:0000256" key="15">
    <source>
        <dbReference type="ARBA" id="ARBA00022842"/>
    </source>
</evidence>
<dbReference type="InterPro" id="IPR012340">
    <property type="entry name" value="NA-bd_OB-fold"/>
</dbReference>
<keyword evidence="12" id="KW-0699">rRNA-binding</keyword>
<organism evidence="21 22">
    <name type="scientific">Taurinivorans muris</name>
    <dbReference type="NCBI Taxonomy" id="2787751"/>
    <lineage>
        <taxon>Bacteria</taxon>
        <taxon>Pseudomonadati</taxon>
        <taxon>Thermodesulfobacteriota</taxon>
        <taxon>Desulfovibrionia</taxon>
        <taxon>Desulfovibrionales</taxon>
        <taxon>Desulfovibrionaceae</taxon>
        <taxon>Taurinivorans</taxon>
    </lineage>
</organism>
<proteinExistence type="inferred from homology"/>
<sequence length="639" mass="72208">MVPVEEKSENKKAAASRKRGRKGKNASENKEIIAGEVNENAKPEEKDVDFVAGVNGVAEYNGTESLSACGEQAGLGVLGVIEEAPYIDAVLPLVSDSEKSIKKPRKRGRKKKIQNEADLVQEFENFPIVEDGEIARIEAEETLRKAKKNKKETAKDKKEHVHRVLYVSTVPDEQVEVVITENGVVSEYFVEMAHQSKIRGNIYKGVINNVDTNLQAAFVNFGCGKNGFLQIDEVHPEYYLSLHHETSAKYPPIQKVLKVGQEVLVQVVKEPNGSKGAFLTTWLSLAGRFLVLTPGQEQIGVSRKVEDNEERQRLRMLLNGIKPGENMGVIIRTASEGASKTHIHKDLQLLKRTWKTIQKQVVKSPAPSLVYQEADLATRAVRDYLNEDIDEVWVDSKDVQKSVGELIKVLFPKNKDMLHLYDDKRQTLWEHFNITRQLDEVTKREVNLPSGGRLVFDQTEALMAIDINSGKSQGKSNFEAMVYRTNMEAVEAIARHLRLRDIGGQVVIDFIEMRDKNHCRDVENALHAAMKRDRARHDIGKLSGFGLLELVRQRTGSSVISITSEPCPHCRGTGFRRNLEWQAQGVLRDIRSKLAGKNVPATYVHHVEQEIAFYLLNKKRDRLSELEHEFNVRIEIHLK</sequence>
<feature type="coiled-coil region" evidence="18">
    <location>
        <begin position="129"/>
        <end position="157"/>
    </location>
</feature>
<evidence type="ECO:0000256" key="18">
    <source>
        <dbReference type="SAM" id="Coils"/>
    </source>
</evidence>
<keyword evidence="5" id="KW-1003">Cell membrane</keyword>